<dbReference type="Proteomes" id="UP000032702">
    <property type="component" value="Unassembled WGS sequence"/>
</dbReference>
<protein>
    <submittedName>
        <fullName evidence="1">Uncharacterized protein</fullName>
    </submittedName>
</protein>
<name>Q08P57_STIAD</name>
<dbReference type="EMBL" id="AAMD01000254">
    <property type="protein sequence ID" value="EAU62273.1"/>
    <property type="molecule type" value="Genomic_DNA"/>
</dbReference>
<gene>
    <name evidence="1" type="ORF">STIAU_0372</name>
</gene>
<accession>Q08P57</accession>
<organism evidence="1 2">
    <name type="scientific">Stigmatella aurantiaca (strain DW4/3-1)</name>
    <dbReference type="NCBI Taxonomy" id="378806"/>
    <lineage>
        <taxon>Bacteria</taxon>
        <taxon>Pseudomonadati</taxon>
        <taxon>Myxococcota</taxon>
        <taxon>Myxococcia</taxon>
        <taxon>Myxococcales</taxon>
        <taxon>Cystobacterineae</taxon>
        <taxon>Archangiaceae</taxon>
        <taxon>Stigmatella</taxon>
    </lineage>
</organism>
<proteinExistence type="predicted"/>
<sequence>MTRLTAFTSTRSCEMRSSWLELMVSRDVAHRAPANSKV</sequence>
<evidence type="ECO:0000313" key="1">
    <source>
        <dbReference type="EMBL" id="EAU62273.1"/>
    </source>
</evidence>
<comment type="caution">
    <text evidence="1">The sequence shown here is derived from an EMBL/GenBank/DDBJ whole genome shotgun (WGS) entry which is preliminary data.</text>
</comment>
<feature type="non-terminal residue" evidence="1">
    <location>
        <position position="38"/>
    </location>
</feature>
<evidence type="ECO:0000313" key="2">
    <source>
        <dbReference type="Proteomes" id="UP000032702"/>
    </source>
</evidence>
<reference evidence="1 2" key="1">
    <citation type="submission" date="2006-04" db="EMBL/GenBank/DDBJ databases">
        <authorList>
            <person name="Nierman W.C."/>
        </authorList>
    </citation>
    <scope>NUCLEOTIDE SEQUENCE [LARGE SCALE GENOMIC DNA]</scope>
    <source>
        <strain evidence="1 2">DW4/3-1</strain>
    </source>
</reference>
<dbReference type="AlphaFoldDB" id="Q08P57"/>